<protein>
    <submittedName>
        <fullName evidence="1">Uncharacterized protein</fullName>
    </submittedName>
</protein>
<reference evidence="2" key="1">
    <citation type="submission" date="2016-10" db="EMBL/GenBank/DDBJ databases">
        <authorList>
            <person name="Varghese N."/>
            <person name="Submissions S."/>
        </authorList>
    </citation>
    <scope>NUCLEOTIDE SEQUENCE [LARGE SCALE GENOMIC DNA]</scope>
    <source>
        <strain evidence="2">CGMCC 1.9227</strain>
    </source>
</reference>
<evidence type="ECO:0000313" key="2">
    <source>
        <dbReference type="Proteomes" id="UP000198596"/>
    </source>
</evidence>
<dbReference type="RefSeq" id="WP_091207509.1">
    <property type="nucleotide sequence ID" value="NZ_FONQ01000016.1"/>
</dbReference>
<dbReference type="EMBL" id="FONQ01000016">
    <property type="protein sequence ID" value="SFF33634.1"/>
    <property type="molecule type" value="Genomic_DNA"/>
</dbReference>
<organism evidence="1 2">
    <name type="scientific">Flavobacterium xueshanense</name>
    <dbReference type="NCBI Taxonomy" id="935223"/>
    <lineage>
        <taxon>Bacteria</taxon>
        <taxon>Pseudomonadati</taxon>
        <taxon>Bacteroidota</taxon>
        <taxon>Flavobacteriia</taxon>
        <taxon>Flavobacteriales</taxon>
        <taxon>Flavobacteriaceae</taxon>
        <taxon>Flavobacterium</taxon>
    </lineage>
</organism>
<dbReference type="AlphaFoldDB" id="A0A1I2HUE2"/>
<gene>
    <name evidence="1" type="ORF">SAMN04488131_1165</name>
</gene>
<dbReference type="Proteomes" id="UP000198596">
    <property type="component" value="Unassembled WGS sequence"/>
</dbReference>
<name>A0A1I2HUE2_9FLAO</name>
<evidence type="ECO:0000313" key="1">
    <source>
        <dbReference type="EMBL" id="SFF33634.1"/>
    </source>
</evidence>
<proteinExistence type="predicted"/>
<dbReference type="STRING" id="935223.SAMN04488131_1165"/>
<accession>A0A1I2HUE2</accession>
<dbReference type="OrthoDB" id="1434680at2"/>
<keyword evidence="2" id="KW-1185">Reference proteome</keyword>
<sequence length="282" mass="32451">MEQKPANKVELKINGEKITDEIIDVSSFYICDEKINVSVKSKKGNVTSELFTIEILRNGELSYAKFVNKKSFSNKDFSTPDYIPSSTIRIEEFEFVANKKLKIKFSGTLLKRIYTLKSNSESIQINGTIEINEFGKSTCNTFNDYIKLNDQIKFSDITRTEQESSANLSVRYESNSLSGYNIQFKNFTKFLTKMPLGTYYFDDLSNTEKLEFRKYIGIPKCFGTHTIIAEDWKLYSTNGSFTIVEKTMIDGRLVVKLKLNFTATYNGIEEYNFTNAEFETTL</sequence>